<organism evidence="1">
    <name type="scientific">Arundo donax</name>
    <name type="common">Giant reed</name>
    <name type="synonym">Donax arundinaceus</name>
    <dbReference type="NCBI Taxonomy" id="35708"/>
    <lineage>
        <taxon>Eukaryota</taxon>
        <taxon>Viridiplantae</taxon>
        <taxon>Streptophyta</taxon>
        <taxon>Embryophyta</taxon>
        <taxon>Tracheophyta</taxon>
        <taxon>Spermatophyta</taxon>
        <taxon>Magnoliopsida</taxon>
        <taxon>Liliopsida</taxon>
        <taxon>Poales</taxon>
        <taxon>Poaceae</taxon>
        <taxon>PACMAD clade</taxon>
        <taxon>Arundinoideae</taxon>
        <taxon>Arundineae</taxon>
        <taxon>Arundo</taxon>
    </lineage>
</organism>
<name>A0A0A9HHM2_ARUDO</name>
<sequence length="32" mass="3496">MNPAATVLVLRHATGKSVPSMTDWGINTRKKD</sequence>
<reference evidence="1" key="1">
    <citation type="submission" date="2014-09" db="EMBL/GenBank/DDBJ databases">
        <authorList>
            <person name="Magalhaes I.L.F."/>
            <person name="Oliveira U."/>
            <person name="Santos F.R."/>
            <person name="Vidigal T.H.D.A."/>
            <person name="Brescovit A.D."/>
            <person name="Santos A.J."/>
        </authorList>
    </citation>
    <scope>NUCLEOTIDE SEQUENCE</scope>
    <source>
        <tissue evidence="1">Shoot tissue taken approximately 20 cm above the soil surface</tissue>
    </source>
</reference>
<dbReference type="AlphaFoldDB" id="A0A0A9HHM2"/>
<protein>
    <submittedName>
        <fullName evidence="1">Uncharacterized protein</fullName>
    </submittedName>
</protein>
<accession>A0A0A9HHM2</accession>
<reference evidence="1" key="2">
    <citation type="journal article" date="2015" name="Data Brief">
        <title>Shoot transcriptome of the giant reed, Arundo donax.</title>
        <authorList>
            <person name="Barrero R.A."/>
            <person name="Guerrero F.D."/>
            <person name="Moolhuijzen P."/>
            <person name="Goolsby J.A."/>
            <person name="Tidwell J."/>
            <person name="Bellgard S.E."/>
            <person name="Bellgard M.I."/>
        </authorList>
    </citation>
    <scope>NUCLEOTIDE SEQUENCE</scope>
    <source>
        <tissue evidence="1">Shoot tissue taken approximately 20 cm above the soil surface</tissue>
    </source>
</reference>
<dbReference type="EMBL" id="GBRH01161644">
    <property type="protein sequence ID" value="JAE36252.1"/>
    <property type="molecule type" value="Transcribed_RNA"/>
</dbReference>
<evidence type="ECO:0000313" key="1">
    <source>
        <dbReference type="EMBL" id="JAE36252.1"/>
    </source>
</evidence>
<proteinExistence type="predicted"/>